<comment type="caution">
    <text evidence="1">The sequence shown here is derived from an EMBL/GenBank/DDBJ whole genome shotgun (WGS) entry which is preliminary data.</text>
</comment>
<proteinExistence type="predicted"/>
<dbReference type="Proteomes" id="UP001153678">
    <property type="component" value="Unassembled WGS sequence"/>
</dbReference>
<protein>
    <submittedName>
        <fullName evidence="1">8544_t:CDS:1</fullName>
    </submittedName>
</protein>
<gene>
    <name evidence="1" type="ORF">FWILDA_LOCUS15402</name>
</gene>
<accession>A0A9W4T4U0</accession>
<evidence type="ECO:0000313" key="2">
    <source>
        <dbReference type="Proteomes" id="UP001153678"/>
    </source>
</evidence>
<keyword evidence="2" id="KW-1185">Reference proteome</keyword>
<evidence type="ECO:0000313" key="1">
    <source>
        <dbReference type="EMBL" id="CAI2192092.1"/>
    </source>
</evidence>
<dbReference type="AlphaFoldDB" id="A0A9W4T4U0"/>
<sequence length="62" mass="7175">MKVHQKYRSMWSQSYTPIITSDIMSPTLTERQQSQRLIPIVELPIVESTQSRHSTSSIVELT</sequence>
<name>A0A9W4T4U0_9GLOM</name>
<dbReference type="EMBL" id="CAMKVN010008010">
    <property type="protein sequence ID" value="CAI2192092.1"/>
    <property type="molecule type" value="Genomic_DNA"/>
</dbReference>
<organism evidence="1 2">
    <name type="scientific">Funneliformis geosporum</name>
    <dbReference type="NCBI Taxonomy" id="1117311"/>
    <lineage>
        <taxon>Eukaryota</taxon>
        <taxon>Fungi</taxon>
        <taxon>Fungi incertae sedis</taxon>
        <taxon>Mucoromycota</taxon>
        <taxon>Glomeromycotina</taxon>
        <taxon>Glomeromycetes</taxon>
        <taxon>Glomerales</taxon>
        <taxon>Glomeraceae</taxon>
        <taxon>Funneliformis</taxon>
    </lineage>
</organism>
<reference evidence="1" key="1">
    <citation type="submission" date="2022-08" db="EMBL/GenBank/DDBJ databases">
        <authorList>
            <person name="Kallberg Y."/>
            <person name="Tangrot J."/>
            <person name="Rosling A."/>
        </authorList>
    </citation>
    <scope>NUCLEOTIDE SEQUENCE</scope>
    <source>
        <strain evidence="1">Wild A</strain>
    </source>
</reference>